<reference evidence="2" key="2">
    <citation type="submission" date="2021-05" db="UniProtKB">
        <authorList>
            <consortium name="EnsemblPlants"/>
        </authorList>
    </citation>
    <scope>IDENTIFICATION</scope>
    <source>
        <strain evidence="2">subsp. malaccensis</strain>
    </source>
</reference>
<dbReference type="EnsemblPlants" id="Ma05_t20440.1">
    <property type="protein sequence ID" value="Ma05_p20440.1"/>
    <property type="gene ID" value="Ma05_g20440"/>
</dbReference>
<accession>A0A804J6L3</accession>
<proteinExistence type="predicted"/>
<evidence type="ECO:0000313" key="2">
    <source>
        <dbReference type="EnsemblPlants" id="Ma05_p20440.1"/>
    </source>
</evidence>
<protein>
    <submittedName>
        <fullName evidence="1">(wild Malaysian banana) hypothetical protein</fullName>
    </submittedName>
</protein>
<dbReference type="EMBL" id="HG996470">
    <property type="protein sequence ID" value="CAG1839072.1"/>
    <property type="molecule type" value="Genomic_DNA"/>
</dbReference>
<sequence length="50" mass="6168">MLHRLIFLHEKCCRMHRKCTSYVPWKEKHRAFRIICLWSWAGVLVEETPK</sequence>
<keyword evidence="3" id="KW-1185">Reference proteome</keyword>
<dbReference type="Proteomes" id="UP000012960">
    <property type="component" value="Unplaced"/>
</dbReference>
<organism evidence="2 3">
    <name type="scientific">Musa acuminata subsp. malaccensis</name>
    <name type="common">Wild banana</name>
    <name type="synonym">Musa malaccensis</name>
    <dbReference type="NCBI Taxonomy" id="214687"/>
    <lineage>
        <taxon>Eukaryota</taxon>
        <taxon>Viridiplantae</taxon>
        <taxon>Streptophyta</taxon>
        <taxon>Embryophyta</taxon>
        <taxon>Tracheophyta</taxon>
        <taxon>Spermatophyta</taxon>
        <taxon>Magnoliopsida</taxon>
        <taxon>Liliopsida</taxon>
        <taxon>Zingiberales</taxon>
        <taxon>Musaceae</taxon>
        <taxon>Musa</taxon>
    </lineage>
</organism>
<dbReference type="InParanoid" id="A0A804J6L3"/>
<name>A0A804J6L3_MUSAM</name>
<reference evidence="1" key="1">
    <citation type="submission" date="2021-03" db="EMBL/GenBank/DDBJ databases">
        <authorList>
            <consortium name="Genoscope - CEA"/>
            <person name="William W."/>
        </authorList>
    </citation>
    <scope>NUCLEOTIDE SEQUENCE</scope>
    <source>
        <strain evidence="1">Doubled-haploid Pahang</strain>
    </source>
</reference>
<dbReference type="AlphaFoldDB" id="A0A804J6L3"/>
<evidence type="ECO:0000313" key="1">
    <source>
        <dbReference type="EMBL" id="CAG1839072.1"/>
    </source>
</evidence>
<gene>
    <name evidence="1" type="ORF">GSMUA_272490.1</name>
</gene>
<evidence type="ECO:0000313" key="3">
    <source>
        <dbReference type="Proteomes" id="UP000012960"/>
    </source>
</evidence>
<dbReference type="Gramene" id="Ma05_t20440.1">
    <property type="protein sequence ID" value="Ma05_p20440.1"/>
    <property type="gene ID" value="Ma05_g20440"/>
</dbReference>